<dbReference type="AlphaFoldDB" id="A0A0A8ZB31"/>
<name>A0A0A8ZB31_ARUDO</name>
<protein>
    <submittedName>
        <fullName evidence="1">Uncharacterized protein</fullName>
    </submittedName>
</protein>
<organism evidence="1">
    <name type="scientific">Arundo donax</name>
    <name type="common">Giant reed</name>
    <name type="synonym">Donax arundinaceus</name>
    <dbReference type="NCBI Taxonomy" id="35708"/>
    <lineage>
        <taxon>Eukaryota</taxon>
        <taxon>Viridiplantae</taxon>
        <taxon>Streptophyta</taxon>
        <taxon>Embryophyta</taxon>
        <taxon>Tracheophyta</taxon>
        <taxon>Spermatophyta</taxon>
        <taxon>Magnoliopsida</taxon>
        <taxon>Liliopsida</taxon>
        <taxon>Poales</taxon>
        <taxon>Poaceae</taxon>
        <taxon>PACMAD clade</taxon>
        <taxon>Arundinoideae</taxon>
        <taxon>Arundineae</taxon>
        <taxon>Arundo</taxon>
    </lineage>
</organism>
<evidence type="ECO:0000313" key="1">
    <source>
        <dbReference type="EMBL" id="JAD34898.1"/>
    </source>
</evidence>
<reference evidence="1" key="1">
    <citation type="submission" date="2014-09" db="EMBL/GenBank/DDBJ databases">
        <authorList>
            <person name="Magalhaes I.L.F."/>
            <person name="Oliveira U."/>
            <person name="Santos F.R."/>
            <person name="Vidigal T.H.D.A."/>
            <person name="Brescovit A.D."/>
            <person name="Santos A.J."/>
        </authorList>
    </citation>
    <scope>NUCLEOTIDE SEQUENCE</scope>
    <source>
        <tissue evidence="1">Shoot tissue taken approximately 20 cm above the soil surface</tissue>
    </source>
</reference>
<reference evidence="1" key="2">
    <citation type="journal article" date="2015" name="Data Brief">
        <title>Shoot transcriptome of the giant reed, Arundo donax.</title>
        <authorList>
            <person name="Barrero R.A."/>
            <person name="Guerrero F.D."/>
            <person name="Moolhuijzen P."/>
            <person name="Goolsby J.A."/>
            <person name="Tidwell J."/>
            <person name="Bellgard S.E."/>
            <person name="Bellgard M.I."/>
        </authorList>
    </citation>
    <scope>NUCLEOTIDE SEQUENCE</scope>
    <source>
        <tissue evidence="1">Shoot tissue taken approximately 20 cm above the soil surface</tissue>
    </source>
</reference>
<accession>A0A0A8ZB31</accession>
<dbReference type="EMBL" id="GBRH01262997">
    <property type="protein sequence ID" value="JAD34898.1"/>
    <property type="molecule type" value="Transcribed_RNA"/>
</dbReference>
<proteinExistence type="predicted"/>
<sequence>MVFTCSHLIWLDLRMAVVSSTWGRMRVLSLMT</sequence>